<dbReference type="RefSeq" id="WP_056784896.1">
    <property type="nucleotide sequence ID" value="NZ_BMWJ01000003.1"/>
</dbReference>
<feature type="region of interest" description="Disordered" evidence="1">
    <location>
        <begin position="57"/>
        <end position="90"/>
    </location>
</feature>
<keyword evidence="3" id="KW-1185">Reference proteome</keyword>
<evidence type="ECO:0000313" key="2">
    <source>
        <dbReference type="EMBL" id="MBP2361593.1"/>
    </source>
</evidence>
<evidence type="ECO:0008006" key="4">
    <source>
        <dbReference type="Google" id="ProtNLM"/>
    </source>
</evidence>
<organism evidence="2 3">
    <name type="scientific">Streptomyces clavifer</name>
    <dbReference type="NCBI Taxonomy" id="68188"/>
    <lineage>
        <taxon>Bacteria</taxon>
        <taxon>Bacillati</taxon>
        <taxon>Actinomycetota</taxon>
        <taxon>Actinomycetes</taxon>
        <taxon>Kitasatosporales</taxon>
        <taxon>Streptomycetaceae</taxon>
        <taxon>Streptomyces</taxon>
    </lineage>
</organism>
<dbReference type="EMBL" id="JAGINS010000001">
    <property type="protein sequence ID" value="MBP2361593.1"/>
    <property type="molecule type" value="Genomic_DNA"/>
</dbReference>
<protein>
    <recommendedName>
        <fullName evidence="4">Type II toxin-antitoxin system HicA family toxin</fullName>
    </recommendedName>
</protein>
<evidence type="ECO:0000313" key="3">
    <source>
        <dbReference type="Proteomes" id="UP001519311"/>
    </source>
</evidence>
<accession>A0ABS4VCF2</accession>
<evidence type="ECO:0000256" key="1">
    <source>
        <dbReference type="SAM" id="MobiDB-lite"/>
    </source>
</evidence>
<name>A0ABS4VCF2_9ACTN</name>
<gene>
    <name evidence="2" type="ORF">JOF59_003993</name>
</gene>
<proteinExistence type="predicted"/>
<reference evidence="2 3" key="1">
    <citation type="submission" date="2021-03" db="EMBL/GenBank/DDBJ databases">
        <title>Sequencing the genomes of 1000 actinobacteria strains.</title>
        <authorList>
            <person name="Klenk H.-P."/>
        </authorList>
    </citation>
    <scope>NUCLEOTIDE SEQUENCE [LARGE SCALE GENOMIC DNA]</scope>
    <source>
        <strain evidence="2 3">DSM 40843</strain>
    </source>
</reference>
<dbReference type="Proteomes" id="UP001519311">
    <property type="component" value="Unassembled WGS sequence"/>
</dbReference>
<dbReference type="GeneID" id="97342277"/>
<comment type="caution">
    <text evidence="2">The sequence shown here is derived from an EMBL/GenBank/DDBJ whole genome shotgun (WGS) entry which is preliminary data.</text>
</comment>
<sequence>MVGRELKPSEHPKKDVRHVLEKWASQGWVVRKEGHWGKLYCPCEGLCTAIPIAGSPQNEGAHARKVDRLASRCPLPPDAPNRSLTGRARD</sequence>
<feature type="compositionally biased region" description="Basic and acidic residues" evidence="1">
    <location>
        <begin position="61"/>
        <end position="70"/>
    </location>
</feature>